<evidence type="ECO:0000313" key="1">
    <source>
        <dbReference type="EMBL" id="RJO74841.1"/>
    </source>
</evidence>
<dbReference type="PANTHER" id="PTHR47691">
    <property type="entry name" value="REGULATOR-RELATED"/>
    <property type="match status" value="1"/>
</dbReference>
<dbReference type="GO" id="GO:0043531">
    <property type="term" value="F:ADP binding"/>
    <property type="evidence" value="ECO:0007669"/>
    <property type="project" value="InterPro"/>
</dbReference>
<dbReference type="Gene3D" id="1.25.40.10">
    <property type="entry name" value="Tetratricopeptide repeat domain"/>
    <property type="match status" value="1"/>
</dbReference>
<dbReference type="RefSeq" id="WP_120041561.1">
    <property type="nucleotide sequence ID" value="NZ_QZFU01000019.1"/>
</dbReference>
<dbReference type="SMART" id="SM00028">
    <property type="entry name" value="TPR"/>
    <property type="match status" value="2"/>
</dbReference>
<dbReference type="InterPro" id="IPR027417">
    <property type="entry name" value="P-loop_NTPase"/>
</dbReference>
<protein>
    <submittedName>
        <fullName evidence="1">Uncharacterized protein</fullName>
    </submittedName>
</protein>
<gene>
    <name evidence="1" type="ORF">D5S18_15505</name>
</gene>
<dbReference type="AlphaFoldDB" id="A0A3A4KJM5"/>
<dbReference type="SUPFAM" id="SSF48452">
    <property type="entry name" value="TPR-like"/>
    <property type="match status" value="2"/>
</dbReference>
<dbReference type="PANTHER" id="PTHR47691:SF3">
    <property type="entry name" value="HTH-TYPE TRANSCRIPTIONAL REGULATOR RV0890C-RELATED"/>
    <property type="match status" value="1"/>
</dbReference>
<dbReference type="SUPFAM" id="SSF52540">
    <property type="entry name" value="P-loop containing nucleoside triphosphate hydrolases"/>
    <property type="match status" value="1"/>
</dbReference>
<proteinExistence type="predicted"/>
<dbReference type="PRINTS" id="PR00364">
    <property type="entry name" value="DISEASERSIST"/>
</dbReference>
<evidence type="ECO:0000313" key="2">
    <source>
        <dbReference type="Proteomes" id="UP000266677"/>
    </source>
</evidence>
<dbReference type="OrthoDB" id="4529294at2"/>
<keyword evidence="2" id="KW-1185">Reference proteome</keyword>
<dbReference type="InterPro" id="IPR019734">
    <property type="entry name" value="TPR_rpt"/>
</dbReference>
<dbReference type="InterPro" id="IPR011990">
    <property type="entry name" value="TPR-like_helical_dom_sf"/>
</dbReference>
<comment type="caution">
    <text evidence="1">The sequence shown here is derived from an EMBL/GenBank/DDBJ whole genome shotgun (WGS) entry which is preliminary data.</text>
</comment>
<sequence>MGANWVPPWADPFLARADIMAAMADHVRRSRDSGTPARMYVHGLEGLGVSCLVTQFAKSHRDLIDGPLIWLNGRRPDGTAVPLGELLTRALRQFGIEATDQAATEAEKADTYRTICAGKRFILVLDDMDTQGQVFGLVPDDAPGAIVVATSALRRRGLESEGFEPFSPEALPQDAALTLFQVGLGNTEIDAASTAELVDLCGGFPLLIKVLAAQIRGRSARAPHLLQRLRKSRLALLEFDNAQRMTRFLDATYDDLADDQACAYRTLGMLPAATFSASAAAAVLHWDLDAAFAVLEALVELNLLTVDDAERYAFHPVIRDDARSRAEAVLDATARRRLIADWTSWYLRETLPRGAALSNRWWVRPVTDLSARFGGEYTRQDASAWFEIEFANIAAAIRAAHGNALPATAWPLCVAFWKYLHLHGLHDTWIETHTDGLAAARADHSDAGIMQLTSQLGAGYLAVGRFAEAHSCFTESHTAALRLGHRLGEQSALEWIGKTLARQGDSIEALDYFRRSQTVAAEIPQPQRDRALALLCLQRSRTYLDLADFDTARTEARSAQTYFDRFDNETDNRAKARFVIARALIANDDPQEALPVLREALELFGRDHARRETADTHRLIGRTLTATGQYAEAAENYRTALDYYTLVGNPLAASTAAALADLPDR</sequence>
<organism evidence="1 2">
    <name type="scientific">Nocardia panacis</name>
    <dbReference type="NCBI Taxonomy" id="2340916"/>
    <lineage>
        <taxon>Bacteria</taxon>
        <taxon>Bacillati</taxon>
        <taxon>Actinomycetota</taxon>
        <taxon>Actinomycetes</taxon>
        <taxon>Mycobacteriales</taxon>
        <taxon>Nocardiaceae</taxon>
        <taxon>Nocardia</taxon>
    </lineage>
</organism>
<dbReference type="EMBL" id="QZFU01000019">
    <property type="protein sequence ID" value="RJO74841.1"/>
    <property type="molecule type" value="Genomic_DNA"/>
</dbReference>
<reference evidence="1 2" key="1">
    <citation type="submission" date="2018-09" db="EMBL/GenBank/DDBJ databases">
        <title>YIM PH21274 draft genome.</title>
        <authorList>
            <person name="Miao C."/>
        </authorList>
    </citation>
    <scope>NUCLEOTIDE SEQUENCE [LARGE SCALE GENOMIC DNA]</scope>
    <source>
        <strain evidence="1 2">YIM PH 21724</strain>
    </source>
</reference>
<accession>A0A3A4KJM5</accession>
<dbReference type="Gene3D" id="3.40.50.300">
    <property type="entry name" value="P-loop containing nucleotide triphosphate hydrolases"/>
    <property type="match status" value="1"/>
</dbReference>
<dbReference type="Proteomes" id="UP000266677">
    <property type="component" value="Unassembled WGS sequence"/>
</dbReference>
<name>A0A3A4KJM5_9NOCA</name>
<dbReference type="Pfam" id="PF13424">
    <property type="entry name" value="TPR_12"/>
    <property type="match status" value="1"/>
</dbReference>